<keyword evidence="5 7" id="KW-0472">Membrane</keyword>
<gene>
    <name evidence="10" type="ORF">ASTO00021_LOCUS1663</name>
</gene>
<dbReference type="PROSITE" id="PS50216">
    <property type="entry name" value="DHHC"/>
    <property type="match status" value="1"/>
</dbReference>
<name>A0A7S3PAG9_9STRA</name>
<evidence type="ECO:0000256" key="5">
    <source>
        <dbReference type="ARBA" id="ARBA00023136"/>
    </source>
</evidence>
<dbReference type="AlphaFoldDB" id="A0A7S3PAG9"/>
<keyword evidence="6 7" id="KW-0012">Acyltransferase</keyword>
<reference evidence="10" key="1">
    <citation type="submission" date="2021-01" db="EMBL/GenBank/DDBJ databases">
        <authorList>
            <person name="Corre E."/>
            <person name="Pelletier E."/>
            <person name="Niang G."/>
            <person name="Scheremetjew M."/>
            <person name="Finn R."/>
            <person name="Kale V."/>
            <person name="Holt S."/>
            <person name="Cochrane G."/>
            <person name="Meng A."/>
            <person name="Brown T."/>
            <person name="Cohen L."/>
        </authorList>
    </citation>
    <scope>NUCLEOTIDE SEQUENCE</scope>
    <source>
        <strain evidence="10">GSBS06</strain>
    </source>
</reference>
<keyword evidence="4 7" id="KW-1133">Transmembrane helix</keyword>
<feature type="transmembrane region" description="Helical" evidence="7">
    <location>
        <begin position="170"/>
        <end position="194"/>
    </location>
</feature>
<dbReference type="GO" id="GO:0019706">
    <property type="term" value="F:protein-cysteine S-palmitoyltransferase activity"/>
    <property type="evidence" value="ECO:0007669"/>
    <property type="project" value="UniProtKB-EC"/>
</dbReference>
<comment type="domain">
    <text evidence="7">The DHHC domain is required for palmitoyltransferase activity.</text>
</comment>
<protein>
    <recommendedName>
        <fullName evidence="7">Palmitoyltransferase</fullName>
        <ecNumber evidence="7">2.3.1.225</ecNumber>
    </recommendedName>
</protein>
<evidence type="ECO:0000256" key="6">
    <source>
        <dbReference type="ARBA" id="ARBA00023315"/>
    </source>
</evidence>
<comment type="subcellular location">
    <subcellularLocation>
        <location evidence="1">Membrane</location>
        <topology evidence="1">Multi-pass membrane protein</topology>
    </subcellularLocation>
</comment>
<organism evidence="10">
    <name type="scientific">Aplanochytrium stocchinoi</name>
    <dbReference type="NCBI Taxonomy" id="215587"/>
    <lineage>
        <taxon>Eukaryota</taxon>
        <taxon>Sar</taxon>
        <taxon>Stramenopiles</taxon>
        <taxon>Bigyra</taxon>
        <taxon>Labyrinthulomycetes</taxon>
        <taxon>Thraustochytrida</taxon>
        <taxon>Thraustochytriidae</taxon>
        <taxon>Aplanochytrium</taxon>
    </lineage>
</organism>
<dbReference type="PANTHER" id="PTHR12246">
    <property type="entry name" value="PALMITOYLTRANSFERASE ZDHHC16"/>
    <property type="match status" value="1"/>
</dbReference>
<feature type="transmembrane region" description="Helical" evidence="7">
    <location>
        <begin position="221"/>
        <end position="240"/>
    </location>
</feature>
<evidence type="ECO:0000256" key="1">
    <source>
        <dbReference type="ARBA" id="ARBA00004141"/>
    </source>
</evidence>
<comment type="catalytic activity">
    <reaction evidence="7">
        <text>L-cysteinyl-[protein] + hexadecanoyl-CoA = S-hexadecanoyl-L-cysteinyl-[protein] + CoA</text>
        <dbReference type="Rhea" id="RHEA:36683"/>
        <dbReference type="Rhea" id="RHEA-COMP:10131"/>
        <dbReference type="Rhea" id="RHEA-COMP:11032"/>
        <dbReference type="ChEBI" id="CHEBI:29950"/>
        <dbReference type="ChEBI" id="CHEBI:57287"/>
        <dbReference type="ChEBI" id="CHEBI:57379"/>
        <dbReference type="ChEBI" id="CHEBI:74151"/>
        <dbReference type="EC" id="2.3.1.225"/>
    </reaction>
</comment>
<dbReference type="GO" id="GO:0016020">
    <property type="term" value="C:membrane"/>
    <property type="evidence" value="ECO:0007669"/>
    <property type="project" value="UniProtKB-SubCell"/>
</dbReference>
<dbReference type="InterPro" id="IPR001594">
    <property type="entry name" value="Palmitoyltrfase_DHHC"/>
</dbReference>
<keyword evidence="3 7" id="KW-0812">Transmembrane</keyword>
<evidence type="ECO:0000256" key="8">
    <source>
        <dbReference type="SAM" id="MobiDB-lite"/>
    </source>
</evidence>
<evidence type="ECO:0000313" key="10">
    <source>
        <dbReference type="EMBL" id="CAE0431326.1"/>
    </source>
</evidence>
<keyword evidence="2 7" id="KW-0808">Transferase</keyword>
<evidence type="ECO:0000256" key="4">
    <source>
        <dbReference type="ARBA" id="ARBA00022989"/>
    </source>
</evidence>
<accession>A0A7S3PAG9</accession>
<sequence length="374" mass="41400">MTVCGTGEQDSFWLNTDCCGLICACTTYTLLLFAEYAMLFVILDPWFVEADISLPGSENVKEGESGSVSIGYNKGTFHAVAFSTIVALAILSHLKAMTTDPGAVPRDARPLDHSDTLENANKKNYRMCLKCNSFKPGRTHHCSICRRCVVKMDHHCPWVNNCVGLGNHKFFLLFLMYVFTASIYALTIIFTRFLKCSSPGPKLRGHRQHNITMKPGCENTLGGSMIIFAIVTEALLFGLFTMCMMCDQWSVVLSAMTQIDRLKGERVRKRSLCENLTEVFGGEPRFSIFWILPVPVRFLDHERTYGYRRASNDVVNIDGIGMTNEVELVIQGSGSGLGNGNGSRVVDLSTEDGGLAINSPTKTQKGKKYNLVPS</sequence>
<dbReference type="Pfam" id="PF01529">
    <property type="entry name" value="DHHC"/>
    <property type="match status" value="1"/>
</dbReference>
<dbReference type="EC" id="2.3.1.225" evidence="7"/>
<evidence type="ECO:0000256" key="2">
    <source>
        <dbReference type="ARBA" id="ARBA00022679"/>
    </source>
</evidence>
<dbReference type="InterPro" id="IPR039859">
    <property type="entry name" value="PFA4/ZDH16/20/ERF2-like"/>
</dbReference>
<proteinExistence type="inferred from homology"/>
<evidence type="ECO:0000256" key="7">
    <source>
        <dbReference type="RuleBase" id="RU079119"/>
    </source>
</evidence>
<evidence type="ECO:0000256" key="3">
    <source>
        <dbReference type="ARBA" id="ARBA00022692"/>
    </source>
</evidence>
<feature type="domain" description="Palmitoyltransferase DHHC" evidence="9">
    <location>
        <begin position="122"/>
        <end position="263"/>
    </location>
</feature>
<feature type="region of interest" description="Disordered" evidence="8">
    <location>
        <begin position="352"/>
        <end position="374"/>
    </location>
</feature>
<evidence type="ECO:0000259" key="9">
    <source>
        <dbReference type="Pfam" id="PF01529"/>
    </source>
</evidence>
<dbReference type="EMBL" id="HBIN01002510">
    <property type="protein sequence ID" value="CAE0431326.1"/>
    <property type="molecule type" value="Transcribed_RNA"/>
</dbReference>
<comment type="similarity">
    <text evidence="7">Belongs to the DHHC palmitoyltransferase family.</text>
</comment>